<dbReference type="PANTHER" id="PTHR10458:SF22">
    <property type="entry name" value="PEPTIDE DEFORMYLASE"/>
    <property type="match status" value="1"/>
</dbReference>
<proteinExistence type="inferred from homology"/>
<keyword evidence="2" id="KW-0648">Protein biosynthesis</keyword>
<accession>A0A517SWI5</accession>
<dbReference type="SUPFAM" id="SSF56420">
    <property type="entry name" value="Peptide deformylase"/>
    <property type="match status" value="1"/>
</dbReference>
<dbReference type="EC" id="3.5.1.88" evidence="2"/>
<dbReference type="GO" id="GO:0006412">
    <property type="term" value="P:translation"/>
    <property type="evidence" value="ECO:0007669"/>
    <property type="project" value="UniProtKB-UniRule"/>
</dbReference>
<dbReference type="GO" id="GO:0046872">
    <property type="term" value="F:metal ion binding"/>
    <property type="evidence" value="ECO:0007669"/>
    <property type="project" value="UniProtKB-KW"/>
</dbReference>
<dbReference type="EMBL" id="CP036272">
    <property type="protein sequence ID" value="QDT60431.1"/>
    <property type="molecule type" value="Genomic_DNA"/>
</dbReference>
<keyword evidence="2" id="KW-0479">Metal-binding</keyword>
<keyword evidence="4" id="KW-1185">Reference proteome</keyword>
<gene>
    <name evidence="2 3" type="primary">def</name>
    <name evidence="3" type="ORF">SV7mr_29540</name>
</gene>
<dbReference type="Proteomes" id="UP000315003">
    <property type="component" value="Chromosome"/>
</dbReference>
<dbReference type="Pfam" id="PF01327">
    <property type="entry name" value="Pep_deformylase"/>
    <property type="match status" value="1"/>
</dbReference>
<dbReference type="PRINTS" id="PR01576">
    <property type="entry name" value="PDEFORMYLASE"/>
</dbReference>
<evidence type="ECO:0000313" key="4">
    <source>
        <dbReference type="Proteomes" id="UP000315003"/>
    </source>
</evidence>
<comment type="similarity">
    <text evidence="1 2">Belongs to the polypeptide deformylase family.</text>
</comment>
<protein>
    <recommendedName>
        <fullName evidence="2">Peptide deformylase</fullName>
        <shortName evidence="2">PDF</shortName>
        <ecNumber evidence="2">3.5.1.88</ecNumber>
    </recommendedName>
    <alternativeName>
        <fullName evidence="2">Polypeptide deformylase</fullName>
    </alternativeName>
</protein>
<dbReference type="NCBIfam" id="TIGR00079">
    <property type="entry name" value="pept_deformyl"/>
    <property type="match status" value="1"/>
</dbReference>
<dbReference type="RefSeq" id="WP_145273123.1">
    <property type="nucleotide sequence ID" value="NZ_CP036272.1"/>
</dbReference>
<feature type="binding site" evidence="2">
    <location>
        <position position="138"/>
    </location>
    <ligand>
        <name>Fe cation</name>
        <dbReference type="ChEBI" id="CHEBI:24875"/>
    </ligand>
</feature>
<dbReference type="GO" id="GO:0042586">
    <property type="term" value="F:peptide deformylase activity"/>
    <property type="evidence" value="ECO:0007669"/>
    <property type="project" value="UniProtKB-UniRule"/>
</dbReference>
<dbReference type="InterPro" id="IPR023635">
    <property type="entry name" value="Peptide_deformylase"/>
</dbReference>
<dbReference type="PANTHER" id="PTHR10458">
    <property type="entry name" value="PEPTIDE DEFORMYLASE"/>
    <property type="match status" value="1"/>
</dbReference>
<name>A0A517SWI5_9BACT</name>
<feature type="binding site" evidence="2">
    <location>
        <position position="134"/>
    </location>
    <ligand>
        <name>Fe cation</name>
        <dbReference type="ChEBI" id="CHEBI:24875"/>
    </ligand>
</feature>
<dbReference type="PIRSF" id="PIRSF004749">
    <property type="entry name" value="Pep_def"/>
    <property type="match status" value="1"/>
</dbReference>
<dbReference type="NCBIfam" id="NF001159">
    <property type="entry name" value="PRK00150.1-3"/>
    <property type="match status" value="1"/>
</dbReference>
<feature type="binding site" evidence="2">
    <location>
        <position position="92"/>
    </location>
    <ligand>
        <name>Fe cation</name>
        <dbReference type="ChEBI" id="CHEBI:24875"/>
    </ligand>
</feature>
<dbReference type="InterPro" id="IPR036821">
    <property type="entry name" value="Peptide_deformylase_sf"/>
</dbReference>
<dbReference type="OrthoDB" id="9784988at2"/>
<evidence type="ECO:0000256" key="1">
    <source>
        <dbReference type="ARBA" id="ARBA00010759"/>
    </source>
</evidence>
<dbReference type="Gene3D" id="3.90.45.10">
    <property type="entry name" value="Peptide deformylase"/>
    <property type="match status" value="1"/>
</dbReference>
<comment type="function">
    <text evidence="2">Removes the formyl group from the N-terminal Met of newly synthesized proteins. Requires at least a dipeptide for an efficient rate of reaction. N-terminal L-methionine is a prerequisite for activity but the enzyme has broad specificity at other positions.</text>
</comment>
<comment type="catalytic activity">
    <reaction evidence="2">
        <text>N-terminal N-formyl-L-methionyl-[peptide] + H2O = N-terminal L-methionyl-[peptide] + formate</text>
        <dbReference type="Rhea" id="RHEA:24420"/>
        <dbReference type="Rhea" id="RHEA-COMP:10639"/>
        <dbReference type="Rhea" id="RHEA-COMP:10640"/>
        <dbReference type="ChEBI" id="CHEBI:15377"/>
        <dbReference type="ChEBI" id="CHEBI:15740"/>
        <dbReference type="ChEBI" id="CHEBI:49298"/>
        <dbReference type="ChEBI" id="CHEBI:64731"/>
        <dbReference type="EC" id="3.5.1.88"/>
    </reaction>
</comment>
<keyword evidence="2 3" id="KW-0378">Hydrolase</keyword>
<comment type="cofactor">
    <cofactor evidence="2">
        <name>Fe(2+)</name>
        <dbReference type="ChEBI" id="CHEBI:29033"/>
    </cofactor>
    <text evidence="2">Binds 1 Fe(2+) ion.</text>
</comment>
<evidence type="ECO:0000313" key="3">
    <source>
        <dbReference type="EMBL" id="QDT60431.1"/>
    </source>
</evidence>
<dbReference type="AlphaFoldDB" id="A0A517SWI5"/>
<dbReference type="HAMAP" id="MF_00163">
    <property type="entry name" value="Pep_deformylase"/>
    <property type="match status" value="1"/>
</dbReference>
<sequence length="194" mass="21723">MTLEVIHYPHPTLRFKSKTLKKVDADLIKIADEMLDQMYEKNGVGLAANQVDLPIRMFVANPTGTKGDGEEFVILNPVIQHPKGSVSMEEGCLSLPGVNGEVTRPKSIHLSAYDIKGNAIETTLEGFLARVFMHEIDHLDGTLFFDRMSDVNVAVLQPELDELETVFRSQQSTGTIESDEKLIENLSQWTEKYC</sequence>
<feature type="active site" evidence="2">
    <location>
        <position position="135"/>
    </location>
</feature>
<dbReference type="CDD" id="cd00487">
    <property type="entry name" value="Pep_deformylase"/>
    <property type="match status" value="1"/>
</dbReference>
<evidence type="ECO:0000256" key="2">
    <source>
        <dbReference type="HAMAP-Rule" id="MF_00163"/>
    </source>
</evidence>
<reference evidence="3 4" key="1">
    <citation type="submission" date="2019-02" db="EMBL/GenBank/DDBJ databases">
        <title>Deep-cultivation of Planctomycetes and their phenomic and genomic characterization uncovers novel biology.</title>
        <authorList>
            <person name="Wiegand S."/>
            <person name="Jogler M."/>
            <person name="Boedeker C."/>
            <person name="Pinto D."/>
            <person name="Vollmers J."/>
            <person name="Rivas-Marin E."/>
            <person name="Kohn T."/>
            <person name="Peeters S.H."/>
            <person name="Heuer A."/>
            <person name="Rast P."/>
            <person name="Oberbeckmann S."/>
            <person name="Bunk B."/>
            <person name="Jeske O."/>
            <person name="Meyerdierks A."/>
            <person name="Storesund J.E."/>
            <person name="Kallscheuer N."/>
            <person name="Luecker S."/>
            <person name="Lage O.M."/>
            <person name="Pohl T."/>
            <person name="Merkel B.J."/>
            <person name="Hornburger P."/>
            <person name="Mueller R.-W."/>
            <person name="Bruemmer F."/>
            <person name="Labrenz M."/>
            <person name="Spormann A.M."/>
            <person name="Op den Camp H."/>
            <person name="Overmann J."/>
            <person name="Amann R."/>
            <person name="Jetten M.S.M."/>
            <person name="Mascher T."/>
            <person name="Medema M.H."/>
            <person name="Devos D.P."/>
            <person name="Kaster A.-K."/>
            <person name="Ovreas L."/>
            <person name="Rohde M."/>
            <person name="Galperin M.Y."/>
            <person name="Jogler C."/>
        </authorList>
    </citation>
    <scope>NUCLEOTIDE SEQUENCE [LARGE SCALE GENOMIC DNA]</scope>
    <source>
        <strain evidence="3 4">SV_7m_r</strain>
    </source>
</reference>
<organism evidence="3 4">
    <name type="scientific">Stieleria bergensis</name>
    <dbReference type="NCBI Taxonomy" id="2528025"/>
    <lineage>
        <taxon>Bacteria</taxon>
        <taxon>Pseudomonadati</taxon>
        <taxon>Planctomycetota</taxon>
        <taxon>Planctomycetia</taxon>
        <taxon>Pirellulales</taxon>
        <taxon>Pirellulaceae</taxon>
        <taxon>Stieleria</taxon>
    </lineage>
</organism>
<keyword evidence="2" id="KW-0408">Iron</keyword>